<dbReference type="Gene3D" id="2.10.109.10">
    <property type="entry name" value="Umud Fragment, subunit A"/>
    <property type="match status" value="1"/>
</dbReference>
<dbReference type="eggNOG" id="COG0681">
    <property type="taxonomic scope" value="Bacteria"/>
</dbReference>
<dbReference type="Proteomes" id="UP000010795">
    <property type="component" value="Chromosome"/>
</dbReference>
<dbReference type="KEGG" id="tco:Theco_0230"/>
<dbReference type="SUPFAM" id="SSF51306">
    <property type="entry name" value="LexA/Signal peptidase"/>
    <property type="match status" value="1"/>
</dbReference>
<accession>L0EBD9</accession>
<name>L0EBD9_THECK</name>
<gene>
    <name evidence="1" type="ordered locus">Theco_0230</name>
</gene>
<organism evidence="1 2">
    <name type="scientific">Thermobacillus composti (strain DSM 18247 / JCM 13945 / KWC4)</name>
    <dbReference type="NCBI Taxonomy" id="717605"/>
    <lineage>
        <taxon>Bacteria</taxon>
        <taxon>Bacillati</taxon>
        <taxon>Bacillota</taxon>
        <taxon>Bacilli</taxon>
        <taxon>Bacillales</taxon>
        <taxon>Paenibacillaceae</taxon>
        <taxon>Thermobacillus</taxon>
    </lineage>
</organism>
<dbReference type="HOGENOM" id="CLU_1151363_0_0_9"/>
<proteinExistence type="predicted"/>
<sequence>MSKLDGSEFLIRALRNGRSVAFRIQGDCMHPLLRNGQTVNVLPVRKLRIGDIVLYRDRMNRFLAHRIIEISGDWVVTAGDRNKIADPPIAMSEVLGIVELADDEREAQCGADWSPVVYMNPAVAGIDDCRRWSESLAIDIVPEPDPFTRVDELKKAGSRMLLIHPGARRHVSELPPFHGEISIFIGYEAGRTTDRATGTIGVTDVTFVARASTAFWQERDIALDLGVAVGFGAGRRRSWLG</sequence>
<dbReference type="AlphaFoldDB" id="L0EBD9"/>
<evidence type="ECO:0000313" key="2">
    <source>
        <dbReference type="Proteomes" id="UP000010795"/>
    </source>
</evidence>
<dbReference type="InterPro" id="IPR036286">
    <property type="entry name" value="LexA/Signal_pep-like_sf"/>
</dbReference>
<dbReference type="STRING" id="717605.Theco_0230"/>
<reference evidence="2" key="1">
    <citation type="submission" date="2012-01" db="EMBL/GenBank/DDBJ databases">
        <title>Complete sequence of chromosome of Thermobacillus composti KWC4.</title>
        <authorList>
            <person name="Lucas S."/>
            <person name="Han J."/>
            <person name="Lapidus A."/>
            <person name="Cheng J.-F."/>
            <person name="Goodwin L."/>
            <person name="Pitluck S."/>
            <person name="Peters L."/>
            <person name="Ovchinnikova G."/>
            <person name="Teshima H."/>
            <person name="Detter J.C."/>
            <person name="Han C."/>
            <person name="Tapia R."/>
            <person name="Land M."/>
            <person name="Hauser L."/>
            <person name="Kyrpides N."/>
            <person name="Ivanova N."/>
            <person name="Pagani I."/>
            <person name="Anderson I."/>
            <person name="Woyke T."/>
        </authorList>
    </citation>
    <scope>NUCLEOTIDE SEQUENCE [LARGE SCALE GENOMIC DNA]</scope>
    <source>
        <strain evidence="2">DSM 18247 / JCM 13945 / KWC4</strain>
    </source>
</reference>
<evidence type="ECO:0000313" key="1">
    <source>
        <dbReference type="EMBL" id="AGA56475.1"/>
    </source>
</evidence>
<keyword evidence="2" id="KW-1185">Reference proteome</keyword>
<protein>
    <submittedName>
        <fullName evidence="1">Putative transcriptional regulator</fullName>
    </submittedName>
</protein>
<dbReference type="EMBL" id="CP003255">
    <property type="protein sequence ID" value="AGA56475.1"/>
    <property type="molecule type" value="Genomic_DNA"/>
</dbReference>
<dbReference type="CDD" id="cd06462">
    <property type="entry name" value="Peptidase_S24_S26"/>
    <property type="match status" value="1"/>
</dbReference>